<dbReference type="InterPro" id="IPR004358">
    <property type="entry name" value="Sig_transdc_His_kin-like_C"/>
</dbReference>
<dbReference type="RefSeq" id="WP_083701312.1">
    <property type="nucleotide sequence ID" value="NZ_BMEH01000007.1"/>
</dbReference>
<evidence type="ECO:0000256" key="9">
    <source>
        <dbReference type="ARBA" id="ARBA00064003"/>
    </source>
</evidence>
<dbReference type="Pfam" id="PF13426">
    <property type="entry name" value="PAS_9"/>
    <property type="match status" value="2"/>
</dbReference>
<dbReference type="InterPro" id="IPR001610">
    <property type="entry name" value="PAC"/>
</dbReference>
<evidence type="ECO:0000256" key="4">
    <source>
        <dbReference type="ARBA" id="ARBA00022679"/>
    </source>
</evidence>
<feature type="domain" description="PAS" evidence="15">
    <location>
        <begin position="576"/>
        <end position="649"/>
    </location>
</feature>
<evidence type="ECO:0000256" key="6">
    <source>
        <dbReference type="ARBA" id="ARBA00022777"/>
    </source>
</evidence>
<dbReference type="SUPFAM" id="SSF55874">
    <property type="entry name" value="ATPase domain of HSP90 chaperone/DNA topoisomerase II/histidine kinase"/>
    <property type="match status" value="1"/>
</dbReference>
<dbReference type="Gene3D" id="1.10.287.130">
    <property type="match status" value="1"/>
</dbReference>
<dbReference type="Pfam" id="PF02518">
    <property type="entry name" value="HATPase_c"/>
    <property type="match status" value="1"/>
</dbReference>
<dbReference type="SMART" id="SM00091">
    <property type="entry name" value="PAS"/>
    <property type="match status" value="6"/>
</dbReference>
<comment type="catalytic activity">
    <reaction evidence="1">
        <text>ATP + protein L-histidine = ADP + protein N-phospho-L-histidine.</text>
        <dbReference type="EC" id="2.7.13.3"/>
    </reaction>
</comment>
<dbReference type="InterPro" id="IPR001789">
    <property type="entry name" value="Sig_transdc_resp-reg_receiver"/>
</dbReference>
<dbReference type="Pfam" id="PF12860">
    <property type="entry name" value="PAS_7"/>
    <property type="match status" value="1"/>
</dbReference>
<dbReference type="InterPro" id="IPR000700">
    <property type="entry name" value="PAS-assoc_C"/>
</dbReference>
<comment type="subunit">
    <text evidence="9">At low DSF concentrations, interacts with RpfF.</text>
</comment>
<dbReference type="Pfam" id="PF00512">
    <property type="entry name" value="HisKA"/>
    <property type="match status" value="1"/>
</dbReference>
<dbReference type="InterPro" id="IPR029016">
    <property type="entry name" value="GAF-like_dom_sf"/>
</dbReference>
<dbReference type="SMART" id="SM00388">
    <property type="entry name" value="HisKA"/>
    <property type="match status" value="1"/>
</dbReference>
<dbReference type="PROSITE" id="PS50109">
    <property type="entry name" value="HIS_KIN"/>
    <property type="match status" value="1"/>
</dbReference>
<keyword evidence="18" id="KW-1185">Reference proteome</keyword>
<evidence type="ECO:0000259" key="13">
    <source>
        <dbReference type="PROSITE" id="PS50109"/>
    </source>
</evidence>
<name>A0A1N7Q4Z2_9RHOB</name>
<dbReference type="InterPro" id="IPR003661">
    <property type="entry name" value="HisK_dim/P_dom"/>
</dbReference>
<dbReference type="Proteomes" id="UP000186141">
    <property type="component" value="Unassembled WGS sequence"/>
</dbReference>
<dbReference type="InterPro" id="IPR000014">
    <property type="entry name" value="PAS"/>
</dbReference>
<gene>
    <name evidence="17" type="ORF">SAMN05421774_10794</name>
</gene>
<dbReference type="PANTHER" id="PTHR43047:SF64">
    <property type="entry name" value="HISTIDINE KINASE CONTAINING CHEY-HOMOLOGOUS RECEIVER DOMAIN AND PAS DOMAIN-RELATED"/>
    <property type="match status" value="1"/>
</dbReference>
<dbReference type="InterPro" id="IPR011006">
    <property type="entry name" value="CheY-like_superfamily"/>
</dbReference>
<feature type="domain" description="PAC" evidence="16">
    <location>
        <begin position="653"/>
        <end position="706"/>
    </location>
</feature>
<dbReference type="Pfam" id="PF00072">
    <property type="entry name" value="Response_reg"/>
    <property type="match status" value="1"/>
</dbReference>
<dbReference type="SMART" id="SM00448">
    <property type="entry name" value="REC"/>
    <property type="match status" value="1"/>
</dbReference>
<dbReference type="PROSITE" id="PS50110">
    <property type="entry name" value="RESPONSE_REGULATORY"/>
    <property type="match status" value="1"/>
</dbReference>
<reference evidence="17 18" key="1">
    <citation type="submission" date="2017-01" db="EMBL/GenBank/DDBJ databases">
        <authorList>
            <person name="Mah S.A."/>
            <person name="Swanson W.J."/>
            <person name="Moy G.W."/>
            <person name="Vacquier V.D."/>
        </authorList>
    </citation>
    <scope>NUCLEOTIDE SEQUENCE [LARGE SCALE GENOMIC DNA]</scope>
    <source>
        <strain evidence="17 18">DSM 26375</strain>
    </source>
</reference>
<dbReference type="SUPFAM" id="SSF52172">
    <property type="entry name" value="CheY-like"/>
    <property type="match status" value="1"/>
</dbReference>
<feature type="domain" description="PAS" evidence="15">
    <location>
        <begin position="199"/>
        <end position="269"/>
    </location>
</feature>
<dbReference type="Pfam" id="PF08447">
    <property type="entry name" value="PAS_3"/>
    <property type="match status" value="2"/>
</dbReference>
<dbReference type="EMBL" id="FTOT01000007">
    <property type="protein sequence ID" value="SIT17901.1"/>
    <property type="molecule type" value="Genomic_DNA"/>
</dbReference>
<dbReference type="Gene3D" id="3.40.50.2300">
    <property type="match status" value="1"/>
</dbReference>
<dbReference type="CDD" id="cd16922">
    <property type="entry name" value="HATPase_EvgS-ArcB-TorS-like"/>
    <property type="match status" value="1"/>
</dbReference>
<proteinExistence type="predicted"/>
<dbReference type="SUPFAM" id="SSF55781">
    <property type="entry name" value="GAF domain-like"/>
    <property type="match status" value="1"/>
</dbReference>
<dbReference type="Gene3D" id="3.30.450.40">
    <property type="match status" value="1"/>
</dbReference>
<dbReference type="InterPro" id="IPR036097">
    <property type="entry name" value="HisK_dim/P_sf"/>
</dbReference>
<evidence type="ECO:0000256" key="5">
    <source>
        <dbReference type="ARBA" id="ARBA00022741"/>
    </source>
</evidence>
<feature type="domain" description="PAS" evidence="15">
    <location>
        <begin position="321"/>
        <end position="367"/>
    </location>
</feature>
<evidence type="ECO:0000256" key="3">
    <source>
        <dbReference type="ARBA" id="ARBA00022553"/>
    </source>
</evidence>
<dbReference type="PROSITE" id="PS50113">
    <property type="entry name" value="PAC"/>
    <property type="match status" value="3"/>
</dbReference>
<dbReference type="Gene3D" id="3.30.565.10">
    <property type="entry name" value="Histidine kinase-like ATPase, C-terminal domain"/>
    <property type="match status" value="1"/>
</dbReference>
<evidence type="ECO:0000256" key="12">
    <source>
        <dbReference type="SAM" id="Coils"/>
    </source>
</evidence>
<dbReference type="InterPro" id="IPR013655">
    <property type="entry name" value="PAS_fold_3"/>
</dbReference>
<accession>A0A1N7Q4Z2</accession>
<dbReference type="SUPFAM" id="SSF55785">
    <property type="entry name" value="PYP-like sensor domain (PAS domain)"/>
    <property type="match status" value="6"/>
</dbReference>
<evidence type="ECO:0000313" key="18">
    <source>
        <dbReference type="Proteomes" id="UP000186141"/>
    </source>
</evidence>
<evidence type="ECO:0000259" key="16">
    <source>
        <dbReference type="PROSITE" id="PS50113"/>
    </source>
</evidence>
<dbReference type="Gene3D" id="3.30.450.20">
    <property type="entry name" value="PAS domain"/>
    <property type="match status" value="6"/>
</dbReference>
<feature type="domain" description="PAC" evidence="16">
    <location>
        <begin position="777"/>
        <end position="830"/>
    </location>
</feature>
<dbReference type="FunFam" id="1.10.287.130:FF:000002">
    <property type="entry name" value="Two-component osmosensing histidine kinase"/>
    <property type="match status" value="1"/>
</dbReference>
<dbReference type="SMART" id="SM00387">
    <property type="entry name" value="HATPase_c"/>
    <property type="match status" value="1"/>
</dbReference>
<organism evidence="17 18">
    <name type="scientific">Gemmobacter megaterium</name>
    <dbReference type="NCBI Taxonomy" id="1086013"/>
    <lineage>
        <taxon>Bacteria</taxon>
        <taxon>Pseudomonadati</taxon>
        <taxon>Pseudomonadota</taxon>
        <taxon>Alphaproteobacteria</taxon>
        <taxon>Rhodobacterales</taxon>
        <taxon>Paracoccaceae</taxon>
        <taxon>Gemmobacter</taxon>
    </lineage>
</organism>
<dbReference type="InterPro" id="IPR003594">
    <property type="entry name" value="HATPase_dom"/>
</dbReference>
<dbReference type="Pfam" id="PF08448">
    <property type="entry name" value="PAS_4"/>
    <property type="match status" value="1"/>
</dbReference>
<evidence type="ECO:0000256" key="7">
    <source>
        <dbReference type="ARBA" id="ARBA00022840"/>
    </source>
</evidence>
<keyword evidence="5" id="KW-0547">Nucleotide-binding</keyword>
<evidence type="ECO:0000256" key="11">
    <source>
        <dbReference type="PROSITE-ProRule" id="PRU00169"/>
    </source>
</evidence>
<feature type="domain" description="PAC" evidence="16">
    <location>
        <begin position="393"/>
        <end position="447"/>
    </location>
</feature>
<dbReference type="SMART" id="SM00086">
    <property type="entry name" value="PAC"/>
    <property type="match status" value="4"/>
</dbReference>
<evidence type="ECO:0000256" key="2">
    <source>
        <dbReference type="ARBA" id="ARBA00012438"/>
    </source>
</evidence>
<evidence type="ECO:0000259" key="15">
    <source>
        <dbReference type="PROSITE" id="PS50112"/>
    </source>
</evidence>
<dbReference type="Gene3D" id="2.10.70.100">
    <property type="match status" value="1"/>
</dbReference>
<feature type="coiled-coil region" evidence="12">
    <location>
        <begin position="431"/>
        <end position="465"/>
    </location>
</feature>
<protein>
    <recommendedName>
        <fullName evidence="10">Sensory/regulatory protein RpfC</fullName>
        <ecNumber evidence="2">2.7.13.3</ecNumber>
    </recommendedName>
</protein>
<sequence length="1349" mass="149805">MAPDTAPLRPGSASASDSAVSARVVDVLARALSAPVAQAGEAIDLILSEMGAYANADRAYVFQLRDNEVLDNTYEWCATGIVPMLAELQDQPTEMIAPWREGFEAGEIVHVGSVTDLPPDSPVKEALEMQGILSAVFVPIRLDGAFGGFVGYDSVRAQRNYSKDDISILGAMSGAIGTILARVAADKAMRRTQSELEQARNRLAATMQALPDLILELDSDGRYIGYHTGAPELLFDTPSRMMGRRLEEVLPAETAAITRMAMQAALLNGRSAGFRYSLQTAGQLRWFEASAALRAADVPGDAPGFVFVIRDVTADQTRREELVRLGQVAQHMTNFVVITDNDQKVTWANPAFEMRSGYALAEIVGRNPGEFTRFEGSDRATIERISRSLEKCEPVRAEMLNRDRFGTTYWIDLNIHPMKGADGQPTGFVSVETDITERKRQEQRLEELARAAVTARQQLEAAIEALPDAFAIFDADDRLSLFNRRYVEYFKPIADLITPGAHYADLLRAGIDRGIYRDALGCEDEWFAQVMASHRDRRNDTEIQLSDGRWLWSVEKAMPDGGSVGMRIDVTDLKSAEQRLQDIIAAADAGTFESDLERGITRINDRWAEMLGYTRAEMEPNTPDLWQRLLHPNDADRVSAQIARVVEGEVDQFETEFRMRHKEGHWVNILSRARVGLRDLDGRALRMVGAHIDVTAMKQAQQRMEQIIRGASVGTWEYNRITGRNIVNDLWAEMLGYTHAELQDMPYEQWESMVHPDDIAEMSRRHASLRQLDQDVFEAEIRMRHRDGHWVWVLTRGQVARRSDSGAIEVVSGIHIDISEAKAREAEMQATNERLLAALDARDTAQRRFQDIAAVSSDWFWETDTNDCYTFLSEGYERNTGHPPEHMLGVSGWSCPEQFVETRESADWDWLRARFAAREPFSDFVFLIPERANGSRDMWIRMSGLPFIAADGTYLGYRGVSSDITLLYTAKERAEAANRAKSQFLANMSHEIRTPLNGVLGMAELMSDALTDPIHRQMIETIRESGQGLLNVLNDILDLAKVEAGKIELETVAFVPRDLAAKVEAMYSLRAQERGLSFSVMCDVGCNQPRMGDPHRTLQVLHNLLNNAIKFTHEGQIRVTLNTRGSEPLVIEVADTGIGMSPEQQARAFEDFEQADGAVTRRYGGTGLGLSISRRLVELMGGRIQVSSTLGTGTVVRLELPLPLAKRDDPLQQESVAATAPSVAGLRALVADDNATNRLILKAMLGALGVSVTVVEDGLKAVAAWKPDEFDVLLLDISMPEMDGIAALQEIRRLAGEQGAGHVPAIAVTANAMKHQVDGYYAAGFDGYVGKPFRREDLARVLAKLVPRK</sequence>
<dbReference type="InterPro" id="IPR013656">
    <property type="entry name" value="PAS_4"/>
</dbReference>
<dbReference type="PANTHER" id="PTHR43047">
    <property type="entry name" value="TWO-COMPONENT HISTIDINE PROTEIN KINASE"/>
    <property type="match status" value="1"/>
</dbReference>
<dbReference type="EC" id="2.7.13.3" evidence="2"/>
<feature type="modified residue" description="4-aspartylphosphate" evidence="11">
    <location>
        <position position="1276"/>
    </location>
</feature>
<dbReference type="OrthoDB" id="9801651at2"/>
<dbReference type="GO" id="GO:0005524">
    <property type="term" value="F:ATP binding"/>
    <property type="evidence" value="ECO:0007669"/>
    <property type="project" value="UniProtKB-KW"/>
</dbReference>
<keyword evidence="3 11" id="KW-0597">Phosphoprotein</keyword>
<dbReference type="PRINTS" id="PR00344">
    <property type="entry name" value="BCTRLSENSOR"/>
</dbReference>
<keyword evidence="4" id="KW-0808">Transferase</keyword>
<keyword evidence="8" id="KW-0902">Two-component regulatory system</keyword>
<dbReference type="CDD" id="cd17546">
    <property type="entry name" value="REC_hyHK_CKI1_RcsC-like"/>
    <property type="match status" value="1"/>
</dbReference>
<dbReference type="PROSITE" id="PS50112">
    <property type="entry name" value="PAS"/>
    <property type="match status" value="3"/>
</dbReference>
<feature type="coiled-coil region" evidence="12">
    <location>
        <begin position="182"/>
        <end position="209"/>
    </location>
</feature>
<evidence type="ECO:0000256" key="10">
    <source>
        <dbReference type="ARBA" id="ARBA00068150"/>
    </source>
</evidence>
<dbReference type="GO" id="GO:0000155">
    <property type="term" value="F:phosphorelay sensor kinase activity"/>
    <property type="evidence" value="ECO:0007669"/>
    <property type="project" value="InterPro"/>
</dbReference>
<dbReference type="InterPro" id="IPR005467">
    <property type="entry name" value="His_kinase_dom"/>
</dbReference>
<dbReference type="CDD" id="cd00082">
    <property type="entry name" value="HisKA"/>
    <property type="match status" value="1"/>
</dbReference>
<evidence type="ECO:0000259" key="14">
    <source>
        <dbReference type="PROSITE" id="PS50110"/>
    </source>
</evidence>
<dbReference type="InterPro" id="IPR035965">
    <property type="entry name" value="PAS-like_dom_sf"/>
</dbReference>
<dbReference type="STRING" id="1086013.SAMN05421774_10794"/>
<evidence type="ECO:0000256" key="1">
    <source>
        <dbReference type="ARBA" id="ARBA00000085"/>
    </source>
</evidence>
<dbReference type="InterPro" id="IPR036890">
    <property type="entry name" value="HATPase_C_sf"/>
</dbReference>
<feature type="domain" description="Histidine kinase" evidence="13">
    <location>
        <begin position="987"/>
        <end position="1204"/>
    </location>
</feature>
<dbReference type="FunFam" id="3.30.565.10:FF:000010">
    <property type="entry name" value="Sensor histidine kinase RcsC"/>
    <property type="match status" value="1"/>
</dbReference>
<dbReference type="NCBIfam" id="TIGR00229">
    <property type="entry name" value="sensory_box"/>
    <property type="match status" value="4"/>
</dbReference>
<keyword evidence="12" id="KW-0175">Coiled coil</keyword>
<dbReference type="SUPFAM" id="SSF47384">
    <property type="entry name" value="Homodimeric domain of signal transducing histidine kinase"/>
    <property type="match status" value="1"/>
</dbReference>
<feature type="domain" description="Response regulatory" evidence="14">
    <location>
        <begin position="1227"/>
        <end position="1346"/>
    </location>
</feature>
<keyword evidence="6" id="KW-0418">Kinase</keyword>
<evidence type="ECO:0000313" key="17">
    <source>
        <dbReference type="EMBL" id="SIT17901.1"/>
    </source>
</evidence>
<dbReference type="CDD" id="cd00130">
    <property type="entry name" value="PAS"/>
    <property type="match status" value="4"/>
</dbReference>
<keyword evidence="7" id="KW-0067">ATP-binding</keyword>
<evidence type="ECO:0000256" key="8">
    <source>
        <dbReference type="ARBA" id="ARBA00023012"/>
    </source>
</evidence>